<reference evidence="1 2" key="2">
    <citation type="journal article" date="2011" name="Stand. Genomic Sci.">
        <title>Complete genome sequence of Desulfurococcus mucosus type strain (O7/1).</title>
        <authorList>
            <person name="Wirth R."/>
            <person name="Chertkov O."/>
            <person name="Held B."/>
            <person name="Lapidus A."/>
            <person name="Nolan M."/>
            <person name="Lucas S."/>
            <person name="Hammon N."/>
            <person name="Deshpande S."/>
            <person name="Cheng J.F."/>
            <person name="Tapia R."/>
            <person name="Han C."/>
            <person name="Goodwin L."/>
            <person name="Pitluck S."/>
            <person name="Liolios K."/>
            <person name="Ioanna P."/>
            <person name="Ivanova N."/>
            <person name="Mavromatis K."/>
            <person name="Mikhailova N."/>
            <person name="Pati A."/>
            <person name="Chen A."/>
            <person name="Palaniappan K."/>
            <person name="Land M."/>
            <person name="Hauser L."/>
            <person name="Chang Y.J."/>
            <person name="Jeffries C.D."/>
            <person name="Bilek Y."/>
            <person name="Hader T."/>
            <person name="Rohde M."/>
            <person name="Spring S."/>
            <person name="Sikorski J."/>
            <person name="Goker M."/>
            <person name="Woyke T."/>
            <person name="Bristow J."/>
            <person name="Eisen J.A."/>
            <person name="Markowitz V."/>
            <person name="Hugenholtz P."/>
            <person name="Kyrpides N.C."/>
            <person name="Klenk H.P."/>
        </authorList>
    </citation>
    <scope>NUCLEOTIDE SEQUENCE [LARGE SCALE GENOMIC DNA]</scope>
    <source>
        <strain evidence="2">ATCC 35584 / DSM 2162 / JCM 9187 / O7/1</strain>
    </source>
</reference>
<gene>
    <name evidence="1" type="ordered locus">Desmu_0735</name>
</gene>
<organism evidence="1 2">
    <name type="scientific">Desulfurococcus mucosus (strain ATCC 35584 / DSM 2162 / JCM 9187 / O7/1)</name>
    <dbReference type="NCBI Taxonomy" id="765177"/>
    <lineage>
        <taxon>Archaea</taxon>
        <taxon>Thermoproteota</taxon>
        <taxon>Thermoprotei</taxon>
        <taxon>Desulfurococcales</taxon>
        <taxon>Desulfurococcaceae</taxon>
        <taxon>Desulfurococcus</taxon>
    </lineage>
</organism>
<dbReference type="RefSeq" id="WP_013562263.1">
    <property type="nucleotide sequence ID" value="NC_014961.1"/>
</dbReference>
<dbReference type="AlphaFoldDB" id="E8R965"/>
<dbReference type="Proteomes" id="UP000001068">
    <property type="component" value="Chromosome"/>
</dbReference>
<dbReference type="HOGENOM" id="CLU_2695568_0_0_2"/>
<dbReference type="GeneID" id="58788578"/>
<dbReference type="EMBL" id="CP002363">
    <property type="protein sequence ID" value="ADV65041.1"/>
    <property type="molecule type" value="Genomic_DNA"/>
</dbReference>
<dbReference type="eggNOG" id="arCOG00743">
    <property type="taxonomic scope" value="Archaea"/>
</dbReference>
<evidence type="ECO:0000313" key="2">
    <source>
        <dbReference type="Proteomes" id="UP000001068"/>
    </source>
</evidence>
<evidence type="ECO:0000313" key="1">
    <source>
        <dbReference type="EMBL" id="ADV65041.1"/>
    </source>
</evidence>
<dbReference type="KEGG" id="dmu:Desmu_0735"/>
<keyword evidence="2" id="KW-1185">Reference proteome</keyword>
<protein>
    <submittedName>
        <fullName evidence="1">Uncharacterized protein</fullName>
    </submittedName>
</protein>
<name>E8R965_DESM0</name>
<reference evidence="2" key="1">
    <citation type="submission" date="2010-11" db="EMBL/GenBank/DDBJ databases">
        <title>The complete genome of Desulfurococcus mucosus DSM 2162.</title>
        <authorList>
            <consortium name="US DOE Joint Genome Institute (JGI-PGF)"/>
            <person name="Lucas S."/>
            <person name="Copeland A."/>
            <person name="Lapidus A."/>
            <person name="Bruce D."/>
            <person name="Goodwin L."/>
            <person name="Pitluck S."/>
            <person name="Kyrpides N."/>
            <person name="Mavromatis K."/>
            <person name="Pagani I."/>
            <person name="Ivanova N."/>
            <person name="Ovchinnikova G."/>
            <person name="Chertkov O."/>
            <person name="Held B."/>
            <person name="Brettin T."/>
            <person name="Detter J.C."/>
            <person name="Tapia R."/>
            <person name="Han C."/>
            <person name="Land M."/>
            <person name="Hauser L."/>
            <person name="Markowitz V."/>
            <person name="Cheng J.-F."/>
            <person name="Hugenholtz P."/>
            <person name="Woyke T."/>
            <person name="Wu D."/>
            <person name="Wirth R."/>
            <person name="Bilek Y."/>
            <person name="Hader T."/>
            <person name="Klenk H.-P."/>
            <person name="Eisen J.A."/>
        </authorList>
    </citation>
    <scope>NUCLEOTIDE SEQUENCE [LARGE SCALE GENOMIC DNA]</scope>
    <source>
        <strain evidence="2">ATCC 35584 / DSM 2162 / JCM 9187 / O7/1</strain>
    </source>
</reference>
<sequence>MAVNGGSTGCVFPRLDDSGAATRGGRIYLVPRKAGPVVPADAAPGEILRIDEVSEGKPVPRITIRAITWLKKV</sequence>
<dbReference type="STRING" id="765177.Desmu_0735"/>
<proteinExistence type="predicted"/>
<accession>E8R965</accession>